<keyword evidence="3" id="KW-1003">Cell membrane</keyword>
<dbReference type="PROSITE" id="PS50928">
    <property type="entry name" value="ABC_TM1"/>
    <property type="match status" value="1"/>
</dbReference>
<dbReference type="Gene3D" id="1.10.3720.10">
    <property type="entry name" value="MetI-like"/>
    <property type="match status" value="1"/>
</dbReference>
<evidence type="ECO:0000259" key="8">
    <source>
        <dbReference type="PROSITE" id="PS50928"/>
    </source>
</evidence>
<evidence type="ECO:0000256" key="2">
    <source>
        <dbReference type="ARBA" id="ARBA00022448"/>
    </source>
</evidence>
<evidence type="ECO:0000256" key="1">
    <source>
        <dbReference type="ARBA" id="ARBA00004651"/>
    </source>
</evidence>
<proteinExistence type="inferred from homology"/>
<feature type="transmembrane region" description="Helical" evidence="7">
    <location>
        <begin position="76"/>
        <end position="101"/>
    </location>
</feature>
<keyword evidence="6 7" id="KW-0472">Membrane</keyword>
<evidence type="ECO:0000256" key="6">
    <source>
        <dbReference type="ARBA" id="ARBA00023136"/>
    </source>
</evidence>
<feature type="domain" description="ABC transmembrane type-1" evidence="8">
    <location>
        <begin position="72"/>
        <end position="288"/>
    </location>
</feature>
<dbReference type="CDD" id="cd06261">
    <property type="entry name" value="TM_PBP2"/>
    <property type="match status" value="1"/>
</dbReference>
<name>A0ABR6HR81_9RHOB</name>
<dbReference type="InterPro" id="IPR051393">
    <property type="entry name" value="ABC_transporter_permease"/>
</dbReference>
<accession>A0ABR6HR81</accession>
<protein>
    <submittedName>
        <fullName evidence="9">ABC-type sugar transport system permease subunit</fullName>
    </submittedName>
</protein>
<dbReference type="SUPFAM" id="SSF161098">
    <property type="entry name" value="MetI-like"/>
    <property type="match status" value="1"/>
</dbReference>
<feature type="transmembrane region" description="Helical" evidence="7">
    <location>
        <begin position="209"/>
        <end position="230"/>
    </location>
</feature>
<keyword evidence="4 7" id="KW-0812">Transmembrane</keyword>
<dbReference type="InterPro" id="IPR000515">
    <property type="entry name" value="MetI-like"/>
</dbReference>
<feature type="transmembrane region" description="Helical" evidence="7">
    <location>
        <begin position="270"/>
        <end position="289"/>
    </location>
</feature>
<evidence type="ECO:0000313" key="10">
    <source>
        <dbReference type="Proteomes" id="UP000576152"/>
    </source>
</evidence>
<organism evidence="9 10">
    <name type="scientific">Limimaricola variabilis</name>
    <dbReference type="NCBI Taxonomy" id="1492771"/>
    <lineage>
        <taxon>Bacteria</taxon>
        <taxon>Pseudomonadati</taxon>
        <taxon>Pseudomonadota</taxon>
        <taxon>Alphaproteobacteria</taxon>
        <taxon>Rhodobacterales</taxon>
        <taxon>Paracoccaceae</taxon>
        <taxon>Limimaricola</taxon>
    </lineage>
</organism>
<keyword evidence="10" id="KW-1185">Reference proteome</keyword>
<gene>
    <name evidence="9" type="ORF">FHS00_002660</name>
</gene>
<dbReference type="RefSeq" id="WP_183474529.1">
    <property type="nucleotide sequence ID" value="NZ_JACIBX010000010.1"/>
</dbReference>
<feature type="transmembrane region" description="Helical" evidence="7">
    <location>
        <begin position="113"/>
        <end position="133"/>
    </location>
</feature>
<sequence length="299" mass="32484">MNTIQPSFRDRLAQGLTPYLLLFPAIAIVAGVLGYAVVRGILMSFYQIEVWEPGQPFVGLRNYRDLFGSDGFRNSLVISLIFVGATIVIGVLMSLVHALALNQIRFARSLFRAIALIPYLVSGVATAVMWRFLFTGDNAIVTQISGALGYSTVSWLADPTKALMVITMANVWFIAPFSTLILLAGLQTIDPELYAAADIDGASAPQKFVHITVPSIVPMLSLALMWLSFASFNMFDIILPLTGGGPGRSTEVLAVYMYQLAFRDLNYSTGAAVMIVILIINIALSAVFLRAAGRAQHDK</sequence>
<keyword evidence="2 7" id="KW-0813">Transport</keyword>
<evidence type="ECO:0000256" key="7">
    <source>
        <dbReference type="RuleBase" id="RU363032"/>
    </source>
</evidence>
<feature type="transmembrane region" description="Helical" evidence="7">
    <location>
        <begin position="169"/>
        <end position="189"/>
    </location>
</feature>
<feature type="transmembrane region" description="Helical" evidence="7">
    <location>
        <begin position="20"/>
        <end position="42"/>
    </location>
</feature>
<keyword evidence="9" id="KW-0762">Sugar transport</keyword>
<dbReference type="Pfam" id="PF00528">
    <property type="entry name" value="BPD_transp_1"/>
    <property type="match status" value="1"/>
</dbReference>
<comment type="caution">
    <text evidence="9">The sequence shown here is derived from an EMBL/GenBank/DDBJ whole genome shotgun (WGS) entry which is preliminary data.</text>
</comment>
<dbReference type="Proteomes" id="UP000576152">
    <property type="component" value="Unassembled WGS sequence"/>
</dbReference>
<keyword evidence="5 7" id="KW-1133">Transmembrane helix</keyword>
<dbReference type="PANTHER" id="PTHR30193">
    <property type="entry name" value="ABC TRANSPORTER PERMEASE PROTEIN"/>
    <property type="match status" value="1"/>
</dbReference>
<comment type="similarity">
    <text evidence="7">Belongs to the binding-protein-dependent transport system permease family.</text>
</comment>
<reference evidence="9 10" key="1">
    <citation type="submission" date="2020-08" db="EMBL/GenBank/DDBJ databases">
        <title>Genomic Encyclopedia of Type Strains, Phase III (KMG-III): the genomes of soil and plant-associated and newly described type strains.</title>
        <authorList>
            <person name="Whitman W."/>
        </authorList>
    </citation>
    <scope>NUCLEOTIDE SEQUENCE [LARGE SCALE GENOMIC DNA]</scope>
    <source>
        <strain evidence="9 10">CECT 8572</strain>
    </source>
</reference>
<evidence type="ECO:0000256" key="3">
    <source>
        <dbReference type="ARBA" id="ARBA00022475"/>
    </source>
</evidence>
<dbReference type="InterPro" id="IPR035906">
    <property type="entry name" value="MetI-like_sf"/>
</dbReference>
<evidence type="ECO:0000256" key="5">
    <source>
        <dbReference type="ARBA" id="ARBA00022989"/>
    </source>
</evidence>
<dbReference type="PANTHER" id="PTHR30193:SF37">
    <property type="entry name" value="INNER MEMBRANE ABC TRANSPORTER PERMEASE PROTEIN YCJO"/>
    <property type="match status" value="1"/>
</dbReference>
<evidence type="ECO:0000256" key="4">
    <source>
        <dbReference type="ARBA" id="ARBA00022692"/>
    </source>
</evidence>
<dbReference type="EMBL" id="JACIBX010000010">
    <property type="protein sequence ID" value="MBB3713059.1"/>
    <property type="molecule type" value="Genomic_DNA"/>
</dbReference>
<comment type="subcellular location">
    <subcellularLocation>
        <location evidence="1 7">Cell membrane</location>
        <topology evidence="1 7">Multi-pass membrane protein</topology>
    </subcellularLocation>
</comment>
<evidence type="ECO:0000313" key="9">
    <source>
        <dbReference type="EMBL" id="MBB3713059.1"/>
    </source>
</evidence>